<dbReference type="SUPFAM" id="SSF160379">
    <property type="entry name" value="SP0830-like"/>
    <property type="match status" value="1"/>
</dbReference>
<dbReference type="PANTHER" id="PTHR36439">
    <property type="entry name" value="BLL4334 PROTEIN"/>
    <property type="match status" value="1"/>
</dbReference>
<name>H6L434_SAPGL</name>
<accession>H6L434</accession>
<dbReference type="Proteomes" id="UP000007519">
    <property type="component" value="Chromosome"/>
</dbReference>
<dbReference type="RefSeq" id="WP_015692633.1">
    <property type="nucleotide sequence ID" value="NC_016940.1"/>
</dbReference>
<evidence type="ECO:0000313" key="2">
    <source>
        <dbReference type="Proteomes" id="UP000007519"/>
    </source>
</evidence>
<dbReference type="InterPro" id="IPR012545">
    <property type="entry name" value="DUF1697"/>
</dbReference>
<evidence type="ECO:0000313" key="1">
    <source>
        <dbReference type="EMBL" id="AFC25018.1"/>
    </source>
</evidence>
<gene>
    <name evidence="1" type="ordered locus">SGRA_2289</name>
</gene>
<dbReference type="Gene3D" id="3.30.70.1280">
    <property type="entry name" value="SP0830-like domains"/>
    <property type="match status" value="1"/>
</dbReference>
<keyword evidence="2" id="KW-1185">Reference proteome</keyword>
<evidence type="ECO:0008006" key="3">
    <source>
        <dbReference type="Google" id="ProtNLM"/>
    </source>
</evidence>
<dbReference type="HOGENOM" id="CLU_106303_2_0_10"/>
<dbReference type="STRING" id="984262.SGRA_2289"/>
<dbReference type="PIRSF" id="PIRSF008502">
    <property type="entry name" value="UCP008502"/>
    <property type="match status" value="1"/>
</dbReference>
<reference evidence="1 2" key="1">
    <citation type="journal article" date="2012" name="Stand. Genomic Sci.">
        <title>Complete genome sequencing and analysis of Saprospira grandis str. Lewin, a predatory marine bacterium.</title>
        <authorList>
            <person name="Saw J.H."/>
            <person name="Yuryev A."/>
            <person name="Kanbe M."/>
            <person name="Hou S."/>
            <person name="Young A.G."/>
            <person name="Aizawa S."/>
            <person name="Alam M."/>
        </authorList>
    </citation>
    <scope>NUCLEOTIDE SEQUENCE [LARGE SCALE GENOMIC DNA]</scope>
    <source>
        <strain evidence="1 2">Lewin</strain>
    </source>
</reference>
<dbReference type="KEGG" id="sgn:SGRA_2289"/>
<sequence>MKSYIVFLRGINVGGKRKLPMKSLQSWLAESGDYQAVKSYLQTGNVLLKTTATSPKALEDQLEKLLQSKMQDAPTVLARTVEDYISAIENRPFQEQALEKSYLCLLKSADYQGQQKPSDEVEKWEWRKGMLFLYYPNGYGRSKRANNYWERQLKMPCSSRNYKTCLHLLALAKSTYVD</sequence>
<proteinExistence type="predicted"/>
<dbReference type="AlphaFoldDB" id="H6L434"/>
<dbReference type="PANTHER" id="PTHR36439:SF1">
    <property type="entry name" value="DUF1697 DOMAIN-CONTAINING PROTEIN"/>
    <property type="match status" value="1"/>
</dbReference>
<organism evidence="1 2">
    <name type="scientific">Saprospira grandis (strain Lewin)</name>
    <dbReference type="NCBI Taxonomy" id="984262"/>
    <lineage>
        <taxon>Bacteria</taxon>
        <taxon>Pseudomonadati</taxon>
        <taxon>Bacteroidota</taxon>
        <taxon>Saprospiria</taxon>
        <taxon>Saprospirales</taxon>
        <taxon>Saprospiraceae</taxon>
        <taxon>Saprospira</taxon>
    </lineage>
</organism>
<dbReference type="EMBL" id="CP002831">
    <property type="protein sequence ID" value="AFC25018.1"/>
    <property type="molecule type" value="Genomic_DNA"/>
</dbReference>
<dbReference type="Pfam" id="PF08002">
    <property type="entry name" value="DUF1697"/>
    <property type="match status" value="1"/>
</dbReference>
<dbReference type="eggNOG" id="COG3797">
    <property type="taxonomic scope" value="Bacteria"/>
</dbReference>
<protein>
    <recommendedName>
        <fullName evidence="3">DUF1697 domain-containing protein</fullName>
    </recommendedName>
</protein>
<dbReference type="OrthoDB" id="9806494at2"/>